<dbReference type="Proteomes" id="UP001054945">
    <property type="component" value="Unassembled WGS sequence"/>
</dbReference>
<sequence>MLLADFAIPHPPPSPKPPLPTLESRNVQHEWDVRLCQLRPECEVLVIDYVNRNSVSLIGCCFGKGRTVFFFFIFSSTRHLMPKWYKEEGRGYKSKLGA</sequence>
<evidence type="ECO:0000313" key="2">
    <source>
        <dbReference type="EMBL" id="GIY78409.1"/>
    </source>
</evidence>
<evidence type="ECO:0000256" key="1">
    <source>
        <dbReference type="SAM" id="MobiDB-lite"/>
    </source>
</evidence>
<feature type="compositionally biased region" description="Pro residues" evidence="1">
    <location>
        <begin position="9"/>
        <end position="20"/>
    </location>
</feature>
<dbReference type="AlphaFoldDB" id="A0AAV4W9E1"/>
<gene>
    <name evidence="2" type="ORF">CEXT_161021</name>
</gene>
<reference evidence="2 3" key="1">
    <citation type="submission" date="2021-06" db="EMBL/GenBank/DDBJ databases">
        <title>Caerostris extrusa draft genome.</title>
        <authorList>
            <person name="Kono N."/>
            <person name="Arakawa K."/>
        </authorList>
    </citation>
    <scope>NUCLEOTIDE SEQUENCE [LARGE SCALE GENOMIC DNA]</scope>
</reference>
<evidence type="ECO:0000313" key="3">
    <source>
        <dbReference type="Proteomes" id="UP001054945"/>
    </source>
</evidence>
<protein>
    <submittedName>
        <fullName evidence="2">Uncharacterized protein</fullName>
    </submittedName>
</protein>
<dbReference type="EMBL" id="BPLR01015755">
    <property type="protein sequence ID" value="GIY78409.1"/>
    <property type="molecule type" value="Genomic_DNA"/>
</dbReference>
<keyword evidence="3" id="KW-1185">Reference proteome</keyword>
<comment type="caution">
    <text evidence="2">The sequence shown here is derived from an EMBL/GenBank/DDBJ whole genome shotgun (WGS) entry which is preliminary data.</text>
</comment>
<accession>A0AAV4W9E1</accession>
<proteinExistence type="predicted"/>
<organism evidence="2 3">
    <name type="scientific">Caerostris extrusa</name>
    <name type="common">Bark spider</name>
    <name type="synonym">Caerostris bankana</name>
    <dbReference type="NCBI Taxonomy" id="172846"/>
    <lineage>
        <taxon>Eukaryota</taxon>
        <taxon>Metazoa</taxon>
        <taxon>Ecdysozoa</taxon>
        <taxon>Arthropoda</taxon>
        <taxon>Chelicerata</taxon>
        <taxon>Arachnida</taxon>
        <taxon>Araneae</taxon>
        <taxon>Araneomorphae</taxon>
        <taxon>Entelegynae</taxon>
        <taxon>Araneoidea</taxon>
        <taxon>Araneidae</taxon>
        <taxon>Caerostris</taxon>
    </lineage>
</organism>
<feature type="region of interest" description="Disordered" evidence="1">
    <location>
        <begin position="1"/>
        <end position="23"/>
    </location>
</feature>
<name>A0AAV4W9E1_CAEEX</name>